<dbReference type="Proteomes" id="UP001162992">
    <property type="component" value="Chromosome 16"/>
</dbReference>
<accession>A0ACC2BC65</accession>
<sequence length="312" mass="35285">MQVGKLCQKIMDVSEILTAVFGDSDSEVEEDNNVSLLPPPPPPSTPLLYKLFQVVSEDRQKLAWEKIEPVEGLWICQDFLSSQQQEVLLTAIQAEGWFLDPQHNQAMRFGQLPNWAIDLALLVRHAVSAYDDSSSTCCLNGNSEKSQITLEKSFRQPLTHQIVQREPLFDQMTVNSYEPGEGISDHVDLLRFEDGIAIVSLLSARVMTFTKLDSGNKVSEPIKSSSEFECLRKRNYSACQESCSKESLLSEVPIKVPILLLPGNLLLMSGEARYQWTHEIVGDEKHQLWNGSKLEQRRRISVTLRRLCPARD</sequence>
<protein>
    <submittedName>
        <fullName evidence="1">Uncharacterized protein</fullName>
    </submittedName>
</protein>
<organism evidence="1 2">
    <name type="scientific">Diphasiastrum complanatum</name>
    <name type="common">Issler's clubmoss</name>
    <name type="synonym">Lycopodium complanatum</name>
    <dbReference type="NCBI Taxonomy" id="34168"/>
    <lineage>
        <taxon>Eukaryota</taxon>
        <taxon>Viridiplantae</taxon>
        <taxon>Streptophyta</taxon>
        <taxon>Embryophyta</taxon>
        <taxon>Tracheophyta</taxon>
        <taxon>Lycopodiopsida</taxon>
        <taxon>Lycopodiales</taxon>
        <taxon>Lycopodiaceae</taxon>
        <taxon>Lycopodioideae</taxon>
        <taxon>Diphasiastrum</taxon>
    </lineage>
</organism>
<keyword evidence="2" id="KW-1185">Reference proteome</keyword>
<evidence type="ECO:0000313" key="1">
    <source>
        <dbReference type="EMBL" id="KAJ7527012.1"/>
    </source>
</evidence>
<proteinExistence type="predicted"/>
<gene>
    <name evidence="1" type="ORF">O6H91_16G032100</name>
</gene>
<reference evidence="2" key="1">
    <citation type="journal article" date="2024" name="Proc. Natl. Acad. Sci. U.S.A.">
        <title>Extraordinary preservation of gene collinearity over three hundred million years revealed in homosporous lycophytes.</title>
        <authorList>
            <person name="Li C."/>
            <person name="Wickell D."/>
            <person name="Kuo L.Y."/>
            <person name="Chen X."/>
            <person name="Nie B."/>
            <person name="Liao X."/>
            <person name="Peng D."/>
            <person name="Ji J."/>
            <person name="Jenkins J."/>
            <person name="Williams M."/>
            <person name="Shu S."/>
            <person name="Plott C."/>
            <person name="Barry K."/>
            <person name="Rajasekar S."/>
            <person name="Grimwood J."/>
            <person name="Han X."/>
            <person name="Sun S."/>
            <person name="Hou Z."/>
            <person name="He W."/>
            <person name="Dai G."/>
            <person name="Sun C."/>
            <person name="Schmutz J."/>
            <person name="Leebens-Mack J.H."/>
            <person name="Li F.W."/>
            <person name="Wang L."/>
        </authorList>
    </citation>
    <scope>NUCLEOTIDE SEQUENCE [LARGE SCALE GENOMIC DNA]</scope>
    <source>
        <strain evidence="2">cv. PW_Plant_1</strain>
    </source>
</reference>
<comment type="caution">
    <text evidence="1">The sequence shown here is derived from an EMBL/GenBank/DDBJ whole genome shotgun (WGS) entry which is preliminary data.</text>
</comment>
<dbReference type="EMBL" id="CM055107">
    <property type="protein sequence ID" value="KAJ7527012.1"/>
    <property type="molecule type" value="Genomic_DNA"/>
</dbReference>
<evidence type="ECO:0000313" key="2">
    <source>
        <dbReference type="Proteomes" id="UP001162992"/>
    </source>
</evidence>
<name>A0ACC2BC65_DIPCM</name>